<comment type="catalytic activity">
    <reaction evidence="8">
        <text>2-hydroxyoctanoate + O2 = 2-oxooctanoate + H2O2</text>
        <dbReference type="Rhea" id="RHEA:67940"/>
        <dbReference type="ChEBI" id="CHEBI:15379"/>
        <dbReference type="ChEBI" id="CHEBI:16240"/>
        <dbReference type="ChEBI" id="CHEBI:133514"/>
        <dbReference type="ChEBI" id="CHEBI:176689"/>
    </reaction>
    <physiologicalReaction direction="left-to-right" evidence="8">
        <dbReference type="Rhea" id="RHEA:67941"/>
    </physiologicalReaction>
</comment>
<comment type="similarity">
    <text evidence="6">Belongs to the FMN-dependent alpha-hydroxy acid dehydrogenase family.</text>
</comment>
<sequence>MASESKLQLVCLQDYEEHASKILPPFVLDFYRGGADQEQTLRDNREAFKRWRLMPRVLRGVENRSMATTALGYSVSAPLGIAPTAMQKMAHEDGELATARAAFSEGLVYVLSTVATSTIEEIAAAAPRGNNWFQLYIYKDRDSGSSTSNTFVSSLFDPSLTWKDIAWLKSITKMPIVVKGILRPDDAELAVQYGVAAIAVSNHGGRQLDGVQATIDALPAIVKQVNGRCEVYVDGGIMQGTDILKALALGARMVFTGRPILWGLAHSGEAGIVNVIRLLKKELDLAMALSAQVATCTGLGCFWKLLFCWKGSIYKLLWPNLVVYILLYYSLYFVYIFALDEPGQLQFEKIAKHCLEYSDLIPLSFVLGFYVNLVVKRWWEMFQAIPGTDTLAIFISNSIPGQDERCILLPNEKKIFDDLNARSRYSKFWMPLVWAGSIVTRARREGRIRDDFAVKTILDELCSFRSKCGALNGYDWVPVPLVYTQVVTLAVYTFFMATLMGRQLVGEQKDLYVPVFAFLQFFFYMGWLKVAESLVNPFGEDDDDFETNWLIDRNLQVSYLIVDEMHNEHPELLRDQYWDEMPQELPHTIASQAFRTSPHMGSTAHLAMTAYEKDIFPSSSQLHKLDEESEDQSTENEGISPEDGGEAGLPVKGRSPKKKVQRQMSLQSEAPNSFNSTSRLRMSHKAPSVMSVFQKVFKRDNTMGSNVSIASGYTRKPGFNRSNSRYSTTGVSRPHSPIVFGPQEDIFKMSDLSIDSGSSTPVNTPIGNPPAVKELPPLNLKKANERRSKFGKNLSVEQPMGSFVISDTEDEPLIASNAPSPAAPLTASAQNSPMSRHKQLLAANKSSPKLLPKFSHSPQGSPRITRVPPVAFFMGSDASQTDRASTSKAAAPPKKIHVVPLAEEEEDGPTEEITSDIAAIISNGSSMRPPLVVAARTHKDSLREVSELEPIDEQGERHESTSVESVSIEEKQEDK</sequence>
<evidence type="ECO:0000313" key="14">
    <source>
        <dbReference type="Proteomes" id="UP000076858"/>
    </source>
</evidence>
<dbReference type="InterPro" id="IPR008259">
    <property type="entry name" value="FMN_hydac_DH_AS"/>
</dbReference>
<dbReference type="PANTHER" id="PTHR10736">
    <property type="entry name" value="BESTROPHIN"/>
    <property type="match status" value="1"/>
</dbReference>
<feature type="transmembrane region" description="Helical" evidence="11">
    <location>
        <begin position="511"/>
        <end position="528"/>
    </location>
</feature>
<keyword evidence="14" id="KW-1185">Reference proteome</keyword>
<feature type="compositionally biased region" description="Polar residues" evidence="10">
    <location>
        <begin position="662"/>
        <end position="680"/>
    </location>
</feature>
<dbReference type="PANTHER" id="PTHR10736:SF65">
    <property type="entry name" value="BESTROPHIN 1, ISOFORM C-RELATED"/>
    <property type="match status" value="1"/>
</dbReference>
<evidence type="ECO:0000259" key="12">
    <source>
        <dbReference type="PROSITE" id="PS51349"/>
    </source>
</evidence>
<dbReference type="SUPFAM" id="SSF51395">
    <property type="entry name" value="FMN-linked oxidoreductases"/>
    <property type="match status" value="1"/>
</dbReference>
<dbReference type="EMBL" id="LRGB01001361">
    <property type="protein sequence ID" value="KZS12378.1"/>
    <property type="molecule type" value="Genomic_DNA"/>
</dbReference>
<dbReference type="InterPro" id="IPR021134">
    <property type="entry name" value="Bestrophin-like"/>
</dbReference>
<dbReference type="PROSITE" id="PS51349">
    <property type="entry name" value="FMN_HYDROXY_ACID_DH_2"/>
    <property type="match status" value="1"/>
</dbReference>
<name>A0A164VJC2_9CRUS</name>
<dbReference type="GO" id="GO:0010181">
    <property type="term" value="F:FMN binding"/>
    <property type="evidence" value="ECO:0007669"/>
    <property type="project" value="InterPro"/>
</dbReference>
<dbReference type="Pfam" id="PF01062">
    <property type="entry name" value="Bestrophin"/>
    <property type="match status" value="1"/>
</dbReference>
<evidence type="ECO:0000256" key="2">
    <source>
        <dbReference type="ARBA" id="ARBA00004370"/>
    </source>
</evidence>
<evidence type="ECO:0000256" key="4">
    <source>
        <dbReference type="ARBA" id="ARBA00022989"/>
    </source>
</evidence>
<evidence type="ECO:0000256" key="9">
    <source>
        <dbReference type="ARBA" id="ARBA00034769"/>
    </source>
</evidence>
<protein>
    <submittedName>
        <fullName evidence="13">Hydroxyacid oxidase 1</fullName>
    </submittedName>
</protein>
<dbReference type="Gene3D" id="3.20.20.70">
    <property type="entry name" value="Aldolase class I"/>
    <property type="match status" value="2"/>
</dbReference>
<feature type="transmembrane region" description="Helical" evidence="11">
    <location>
        <begin position="285"/>
        <end position="305"/>
    </location>
</feature>
<comment type="catalytic activity">
    <reaction evidence="7">
        <text>a (2S)-2-hydroxycarboxylate + O2 = a 2-oxocarboxylate + H2O2</text>
        <dbReference type="Rhea" id="RHEA:16789"/>
        <dbReference type="ChEBI" id="CHEBI:15379"/>
        <dbReference type="ChEBI" id="CHEBI:16240"/>
        <dbReference type="ChEBI" id="CHEBI:35179"/>
        <dbReference type="ChEBI" id="CHEBI:58123"/>
        <dbReference type="EC" id="1.1.3.15"/>
    </reaction>
    <physiologicalReaction direction="left-to-right" evidence="7">
        <dbReference type="Rhea" id="RHEA:16790"/>
    </physiologicalReaction>
</comment>
<dbReference type="InterPro" id="IPR000615">
    <property type="entry name" value="Bestrophin"/>
</dbReference>
<dbReference type="GO" id="GO:0016020">
    <property type="term" value="C:membrane"/>
    <property type="evidence" value="ECO:0007669"/>
    <property type="project" value="UniProtKB-SubCell"/>
</dbReference>
<dbReference type="PROSITE" id="PS00557">
    <property type="entry name" value="FMN_HYDROXY_ACID_DH_1"/>
    <property type="match status" value="1"/>
</dbReference>
<dbReference type="InterPro" id="IPR037396">
    <property type="entry name" value="FMN_HAD"/>
</dbReference>
<comment type="caution">
    <text evidence="13">The sequence shown here is derived from an EMBL/GenBank/DDBJ whole genome shotgun (WGS) entry which is preliminary data.</text>
</comment>
<evidence type="ECO:0000256" key="5">
    <source>
        <dbReference type="ARBA" id="ARBA00023136"/>
    </source>
</evidence>
<proteinExistence type="inferred from homology"/>
<dbReference type="Proteomes" id="UP000076858">
    <property type="component" value="Unassembled WGS sequence"/>
</dbReference>
<dbReference type="GO" id="GO:0005777">
    <property type="term" value="C:peroxisome"/>
    <property type="evidence" value="ECO:0007669"/>
    <property type="project" value="UniProtKB-ARBA"/>
</dbReference>
<evidence type="ECO:0000256" key="1">
    <source>
        <dbReference type="ARBA" id="ARBA00001917"/>
    </source>
</evidence>
<organism evidence="13 14">
    <name type="scientific">Daphnia magna</name>
    <dbReference type="NCBI Taxonomy" id="35525"/>
    <lineage>
        <taxon>Eukaryota</taxon>
        <taxon>Metazoa</taxon>
        <taxon>Ecdysozoa</taxon>
        <taxon>Arthropoda</taxon>
        <taxon>Crustacea</taxon>
        <taxon>Branchiopoda</taxon>
        <taxon>Diplostraca</taxon>
        <taxon>Cladocera</taxon>
        <taxon>Anomopoda</taxon>
        <taxon>Daphniidae</taxon>
        <taxon>Daphnia</taxon>
    </lineage>
</organism>
<evidence type="ECO:0000256" key="7">
    <source>
        <dbReference type="ARBA" id="ARBA00029325"/>
    </source>
</evidence>
<dbReference type="AlphaFoldDB" id="A0A164VJC2"/>
<comment type="cofactor">
    <cofactor evidence="1">
        <name>FMN</name>
        <dbReference type="ChEBI" id="CHEBI:58210"/>
    </cofactor>
</comment>
<feature type="region of interest" description="Disordered" evidence="10">
    <location>
        <begin position="940"/>
        <end position="975"/>
    </location>
</feature>
<dbReference type="InterPro" id="IPR013785">
    <property type="entry name" value="Aldolase_TIM"/>
</dbReference>
<evidence type="ECO:0000256" key="11">
    <source>
        <dbReference type="SAM" id="Phobius"/>
    </source>
</evidence>
<reference evidence="13 14" key="1">
    <citation type="submission" date="2016-03" db="EMBL/GenBank/DDBJ databases">
        <title>EvidentialGene: Evidence-directed Construction of Genes on Genomes.</title>
        <authorList>
            <person name="Gilbert D.G."/>
            <person name="Choi J.-H."/>
            <person name="Mockaitis K."/>
            <person name="Colbourne J."/>
            <person name="Pfrender M."/>
        </authorList>
    </citation>
    <scope>NUCLEOTIDE SEQUENCE [LARGE SCALE GENOMIC DNA]</scope>
    <source>
        <strain evidence="13 14">Xinb3</strain>
        <tissue evidence="13">Complete organism</tissue>
    </source>
</reference>
<evidence type="ECO:0000256" key="6">
    <source>
        <dbReference type="ARBA" id="ARBA00024042"/>
    </source>
</evidence>
<feature type="region of interest" description="Disordered" evidence="10">
    <location>
        <begin position="621"/>
        <end position="682"/>
    </location>
</feature>
<dbReference type="Pfam" id="PF01070">
    <property type="entry name" value="FMN_dh"/>
    <property type="match status" value="2"/>
</dbReference>
<gene>
    <name evidence="13" type="ORF">APZ42_022458</name>
</gene>
<dbReference type="GO" id="GO:0005254">
    <property type="term" value="F:chloride channel activity"/>
    <property type="evidence" value="ECO:0007669"/>
    <property type="project" value="InterPro"/>
</dbReference>
<feature type="transmembrane region" description="Helical" evidence="11">
    <location>
        <begin position="317"/>
        <end position="339"/>
    </location>
</feature>
<comment type="similarity">
    <text evidence="9">Belongs to the anion channel-forming bestrophin (TC 1.A.46) family. Calcium-sensitive chloride channel subfamily.</text>
</comment>
<dbReference type="GO" id="GO:0003973">
    <property type="term" value="F:(S)-2-hydroxy-acid oxidase activity"/>
    <property type="evidence" value="ECO:0007669"/>
    <property type="project" value="UniProtKB-EC"/>
</dbReference>
<comment type="subcellular location">
    <subcellularLocation>
        <location evidence="2">Membrane</location>
    </subcellularLocation>
</comment>
<evidence type="ECO:0000256" key="10">
    <source>
        <dbReference type="SAM" id="MobiDB-lite"/>
    </source>
</evidence>
<feature type="domain" description="FMN hydroxy acid dehydrogenase" evidence="12">
    <location>
        <begin position="4"/>
        <end position="290"/>
    </location>
</feature>
<keyword evidence="3 11" id="KW-0812">Transmembrane</keyword>
<evidence type="ECO:0000313" key="13">
    <source>
        <dbReference type="EMBL" id="KZS12378.1"/>
    </source>
</evidence>
<dbReference type="InterPro" id="IPR012133">
    <property type="entry name" value="Alpha-hydoxy_acid_DH_FMN"/>
</dbReference>
<keyword evidence="5 11" id="KW-0472">Membrane</keyword>
<evidence type="ECO:0000256" key="3">
    <source>
        <dbReference type="ARBA" id="ARBA00022692"/>
    </source>
</evidence>
<accession>A0A164VJC2</accession>
<dbReference type="InterPro" id="IPR000262">
    <property type="entry name" value="FMN-dep_DH"/>
</dbReference>
<dbReference type="OrthoDB" id="25826at2759"/>
<keyword evidence="4 11" id="KW-1133">Transmembrane helix</keyword>
<dbReference type="CDD" id="cd02809">
    <property type="entry name" value="alpha_hydroxyacid_oxid_FMN"/>
    <property type="match status" value="1"/>
</dbReference>
<evidence type="ECO:0000256" key="8">
    <source>
        <dbReference type="ARBA" id="ARBA00029327"/>
    </source>
</evidence>
<feature type="transmembrane region" description="Helical" evidence="11">
    <location>
        <begin position="481"/>
        <end position="499"/>
    </location>
</feature>